<reference evidence="1 2" key="1">
    <citation type="submission" date="2020-05" db="EMBL/GenBank/DDBJ databases">
        <title>Azospirillum oleiclasticum sp. nov, a nitrogen-fixing and heavy crude oil-emulsifying bacterium isolated from the crude oil of Yumen Oilfield.</title>
        <authorList>
            <person name="Wu D."/>
            <person name="Cai M."/>
            <person name="Zhang X."/>
        </authorList>
    </citation>
    <scope>NUCLEOTIDE SEQUENCE [LARGE SCALE GENOMIC DNA]</scope>
    <source>
        <strain evidence="1 2">ROY-1-1-2</strain>
    </source>
</reference>
<proteinExistence type="predicted"/>
<evidence type="ECO:0000313" key="1">
    <source>
        <dbReference type="EMBL" id="NYZ24515.1"/>
    </source>
</evidence>
<comment type="caution">
    <text evidence="1">The sequence shown here is derived from an EMBL/GenBank/DDBJ whole genome shotgun (WGS) entry which is preliminary data.</text>
</comment>
<accession>A0ABX2TN11</accession>
<gene>
    <name evidence="1" type="ORF">HND93_32835</name>
</gene>
<organism evidence="1 2">
    <name type="scientific">Azospirillum oleiclasticum</name>
    <dbReference type="NCBI Taxonomy" id="2735135"/>
    <lineage>
        <taxon>Bacteria</taxon>
        <taxon>Pseudomonadati</taxon>
        <taxon>Pseudomonadota</taxon>
        <taxon>Alphaproteobacteria</taxon>
        <taxon>Rhodospirillales</taxon>
        <taxon>Azospirillaceae</taxon>
        <taxon>Azospirillum</taxon>
    </lineage>
</organism>
<dbReference type="EMBL" id="JABFDB010000041">
    <property type="protein sequence ID" value="NYZ24515.1"/>
    <property type="molecule type" value="Genomic_DNA"/>
</dbReference>
<dbReference type="RefSeq" id="WP_180286293.1">
    <property type="nucleotide sequence ID" value="NZ_JABFDB010000041.1"/>
</dbReference>
<keyword evidence="2" id="KW-1185">Reference proteome</keyword>
<evidence type="ECO:0000313" key="2">
    <source>
        <dbReference type="Proteomes" id="UP000584642"/>
    </source>
</evidence>
<name>A0ABX2TN11_9PROT</name>
<dbReference type="Proteomes" id="UP000584642">
    <property type="component" value="Unassembled WGS sequence"/>
</dbReference>
<protein>
    <submittedName>
        <fullName evidence="1">Uncharacterized protein</fullName>
    </submittedName>
</protein>
<sequence length="92" mass="9845">MTTDRLDLIARLTVASDRLKGRTPVGQRGRRELRALLVEARRALLAAAGPDGATADPRIGLAAAVERAATAGVAYPELVGLFNDTLDRLPRR</sequence>